<evidence type="ECO:0000313" key="8">
    <source>
        <dbReference type="Proteomes" id="UP001597119"/>
    </source>
</evidence>
<dbReference type="AlphaFoldDB" id="A0ABD6C7U1"/>
<dbReference type="EMBL" id="JBHUDJ010000001">
    <property type="protein sequence ID" value="MFD1585649.1"/>
    <property type="molecule type" value="Genomic_DNA"/>
</dbReference>
<evidence type="ECO:0000256" key="5">
    <source>
        <dbReference type="SAM" id="Phobius"/>
    </source>
</evidence>
<evidence type="ECO:0000313" key="7">
    <source>
        <dbReference type="EMBL" id="MFD1585649.1"/>
    </source>
</evidence>
<feature type="transmembrane region" description="Helical" evidence="5">
    <location>
        <begin position="242"/>
        <end position="259"/>
    </location>
</feature>
<dbReference type="SMART" id="SM00014">
    <property type="entry name" value="acidPPc"/>
    <property type="match status" value="1"/>
</dbReference>
<proteinExistence type="predicted"/>
<dbReference type="InterPro" id="IPR026841">
    <property type="entry name" value="Aur1/Ipt1"/>
</dbReference>
<dbReference type="InterPro" id="IPR000326">
    <property type="entry name" value="PAP2/HPO"/>
</dbReference>
<evidence type="ECO:0000256" key="1">
    <source>
        <dbReference type="ARBA" id="ARBA00004141"/>
    </source>
</evidence>
<feature type="transmembrane region" description="Helical" evidence="5">
    <location>
        <begin position="138"/>
        <end position="156"/>
    </location>
</feature>
<keyword evidence="2 5" id="KW-0812">Transmembrane</keyword>
<keyword evidence="8" id="KW-1185">Reference proteome</keyword>
<dbReference type="CDD" id="cd03386">
    <property type="entry name" value="PAP2_Aur1_like"/>
    <property type="match status" value="1"/>
</dbReference>
<dbReference type="Gene3D" id="1.20.144.10">
    <property type="entry name" value="Phosphatidic acid phosphatase type 2/haloperoxidase"/>
    <property type="match status" value="1"/>
</dbReference>
<sequence>MALLSFTAKTLVVVLSLVGVASVAIVGPRQLEATVRSLRDRVRAAGPSIGVLGVVLVINSLVREAGGDLMWMIGINITGYIHSVEGAFVADVQSLATPMLTEYFSFIYVYGYAFLLIFPVVLYLALESAESLREMTMAYTLNYAIGLVFYVLFISFGPRNLIADQVQSLLYTDWPKAQLITSQVNRNTNVFPSLHSSLSVTVALLAYRTREHYPKWPVVAIPMAVSVVIATMYLGIHWGTDVVTGVALGVFSVYAAERIRKRTS</sequence>
<comment type="caution">
    <text evidence="7">The sequence shown here is derived from an EMBL/GenBank/DDBJ whole genome shotgun (WGS) entry which is preliminary data.</text>
</comment>
<evidence type="ECO:0000256" key="3">
    <source>
        <dbReference type="ARBA" id="ARBA00022989"/>
    </source>
</evidence>
<feature type="domain" description="Phosphatidic acid phosphatase type 2/haloperoxidase" evidence="6">
    <location>
        <begin position="140"/>
        <end position="257"/>
    </location>
</feature>
<name>A0ABD6C7U1_9EURY</name>
<evidence type="ECO:0000256" key="4">
    <source>
        <dbReference type="ARBA" id="ARBA00023136"/>
    </source>
</evidence>
<dbReference type="SUPFAM" id="SSF48317">
    <property type="entry name" value="Acid phosphatase/Vanadium-dependent haloperoxidase"/>
    <property type="match status" value="1"/>
</dbReference>
<dbReference type="Proteomes" id="UP001597119">
    <property type="component" value="Unassembled WGS sequence"/>
</dbReference>
<keyword evidence="4 5" id="KW-0472">Membrane</keyword>
<reference evidence="7 8" key="1">
    <citation type="journal article" date="2019" name="Int. J. Syst. Evol. Microbiol.">
        <title>The Global Catalogue of Microorganisms (GCM) 10K type strain sequencing project: providing services to taxonomists for standard genome sequencing and annotation.</title>
        <authorList>
            <consortium name="The Broad Institute Genomics Platform"/>
            <consortium name="The Broad Institute Genome Sequencing Center for Infectious Disease"/>
            <person name="Wu L."/>
            <person name="Ma J."/>
        </authorList>
    </citation>
    <scope>NUCLEOTIDE SEQUENCE [LARGE SCALE GENOMIC DNA]</scope>
    <source>
        <strain evidence="7 8">CGMCC 1.12125</strain>
    </source>
</reference>
<keyword evidence="3 5" id="KW-1133">Transmembrane helix</keyword>
<dbReference type="InterPro" id="IPR036938">
    <property type="entry name" value="PAP2/HPO_sf"/>
</dbReference>
<dbReference type="PANTHER" id="PTHR31310">
    <property type="match status" value="1"/>
</dbReference>
<organism evidence="7 8">
    <name type="scientific">Halorientalis brevis</name>
    <dbReference type="NCBI Taxonomy" id="1126241"/>
    <lineage>
        <taxon>Archaea</taxon>
        <taxon>Methanobacteriati</taxon>
        <taxon>Methanobacteriota</taxon>
        <taxon>Stenosarchaea group</taxon>
        <taxon>Halobacteria</taxon>
        <taxon>Halobacteriales</taxon>
        <taxon>Haloarculaceae</taxon>
        <taxon>Halorientalis</taxon>
    </lineage>
</organism>
<evidence type="ECO:0000256" key="2">
    <source>
        <dbReference type="ARBA" id="ARBA00022692"/>
    </source>
</evidence>
<gene>
    <name evidence="7" type="ORF">ACFR9U_01540</name>
</gene>
<feature type="transmembrane region" description="Helical" evidence="5">
    <location>
        <begin position="103"/>
        <end position="126"/>
    </location>
</feature>
<accession>A0ABD6C7U1</accession>
<protein>
    <submittedName>
        <fullName evidence="7">Phosphatase PAP2 family protein</fullName>
    </submittedName>
</protein>
<dbReference type="Pfam" id="PF14378">
    <property type="entry name" value="PAP2_3"/>
    <property type="match status" value="1"/>
</dbReference>
<feature type="transmembrane region" description="Helical" evidence="5">
    <location>
        <begin position="42"/>
        <end position="62"/>
    </location>
</feature>
<dbReference type="PANTHER" id="PTHR31310:SF7">
    <property type="entry name" value="PA-PHOSPHATASE RELATED-FAMILY PROTEIN DDB_G0268928"/>
    <property type="match status" value="1"/>
</dbReference>
<dbReference type="RefSeq" id="WP_247377385.1">
    <property type="nucleotide sequence ID" value="NZ_JALLGV010000003.1"/>
</dbReference>
<feature type="transmembrane region" description="Helical" evidence="5">
    <location>
        <begin position="6"/>
        <end position="26"/>
    </location>
</feature>
<comment type="subcellular location">
    <subcellularLocation>
        <location evidence="1">Membrane</location>
        <topology evidence="1">Multi-pass membrane protein</topology>
    </subcellularLocation>
</comment>
<feature type="transmembrane region" description="Helical" evidence="5">
    <location>
        <begin position="219"/>
        <end position="236"/>
    </location>
</feature>
<dbReference type="GO" id="GO:0016020">
    <property type="term" value="C:membrane"/>
    <property type="evidence" value="ECO:0007669"/>
    <property type="project" value="UniProtKB-SubCell"/>
</dbReference>
<evidence type="ECO:0000259" key="6">
    <source>
        <dbReference type="SMART" id="SM00014"/>
    </source>
</evidence>
<dbReference type="InterPro" id="IPR052185">
    <property type="entry name" value="IPC_Synthase-Related"/>
</dbReference>